<dbReference type="Gene3D" id="1.10.287.1490">
    <property type="match status" value="1"/>
</dbReference>
<evidence type="ECO:0000313" key="6">
    <source>
        <dbReference type="Proteomes" id="UP001281761"/>
    </source>
</evidence>
<proteinExistence type="predicted"/>
<dbReference type="InterPro" id="IPR050839">
    <property type="entry name" value="Rho-assoc_Ser/Thr_Kinase"/>
</dbReference>
<organism evidence="5 6">
    <name type="scientific">Blattamonas nauphoetae</name>
    <dbReference type="NCBI Taxonomy" id="2049346"/>
    <lineage>
        <taxon>Eukaryota</taxon>
        <taxon>Metamonada</taxon>
        <taxon>Preaxostyla</taxon>
        <taxon>Oxymonadida</taxon>
        <taxon>Blattamonas</taxon>
    </lineage>
</organism>
<gene>
    <name evidence="5" type="ORF">BLNAU_20838</name>
</gene>
<feature type="region of interest" description="Disordered" evidence="4">
    <location>
        <begin position="290"/>
        <end position="314"/>
    </location>
</feature>
<protein>
    <submittedName>
        <fullName evidence="5">Uncharacterized protein</fullName>
    </submittedName>
</protein>
<accession>A0ABQ9WXI9</accession>
<dbReference type="SUPFAM" id="SSF57997">
    <property type="entry name" value="Tropomyosin"/>
    <property type="match status" value="1"/>
</dbReference>
<evidence type="ECO:0000256" key="4">
    <source>
        <dbReference type="SAM" id="MobiDB-lite"/>
    </source>
</evidence>
<evidence type="ECO:0000313" key="5">
    <source>
        <dbReference type="EMBL" id="KAK2944228.1"/>
    </source>
</evidence>
<comment type="caution">
    <text evidence="5">The sequence shown here is derived from an EMBL/GenBank/DDBJ whole genome shotgun (WGS) entry which is preliminary data.</text>
</comment>
<feature type="region of interest" description="Disordered" evidence="4">
    <location>
        <begin position="1"/>
        <end position="155"/>
    </location>
</feature>
<evidence type="ECO:0000256" key="1">
    <source>
        <dbReference type="ARBA" id="ARBA00022553"/>
    </source>
</evidence>
<comment type="catalytic activity">
    <reaction evidence="3">
        <text>L-seryl-[protein] + ATP = O-phospho-L-seryl-[protein] + ADP + H(+)</text>
        <dbReference type="Rhea" id="RHEA:17989"/>
        <dbReference type="Rhea" id="RHEA-COMP:9863"/>
        <dbReference type="Rhea" id="RHEA-COMP:11604"/>
        <dbReference type="ChEBI" id="CHEBI:15378"/>
        <dbReference type="ChEBI" id="CHEBI:29999"/>
        <dbReference type="ChEBI" id="CHEBI:30616"/>
        <dbReference type="ChEBI" id="CHEBI:83421"/>
        <dbReference type="ChEBI" id="CHEBI:456216"/>
        <dbReference type="EC" id="2.7.11.1"/>
    </reaction>
</comment>
<keyword evidence="6" id="KW-1185">Reference proteome</keyword>
<dbReference type="PANTHER" id="PTHR22988:SF71">
    <property type="entry name" value="CITRON RHO-INTERACTING KINASE"/>
    <property type="match status" value="1"/>
</dbReference>
<evidence type="ECO:0000256" key="2">
    <source>
        <dbReference type="ARBA" id="ARBA00047899"/>
    </source>
</evidence>
<comment type="catalytic activity">
    <reaction evidence="2">
        <text>L-threonyl-[protein] + ATP = O-phospho-L-threonyl-[protein] + ADP + H(+)</text>
        <dbReference type="Rhea" id="RHEA:46608"/>
        <dbReference type="Rhea" id="RHEA-COMP:11060"/>
        <dbReference type="Rhea" id="RHEA-COMP:11605"/>
        <dbReference type="ChEBI" id="CHEBI:15378"/>
        <dbReference type="ChEBI" id="CHEBI:30013"/>
        <dbReference type="ChEBI" id="CHEBI:30616"/>
        <dbReference type="ChEBI" id="CHEBI:61977"/>
        <dbReference type="ChEBI" id="CHEBI:456216"/>
        <dbReference type="EC" id="2.7.11.1"/>
    </reaction>
</comment>
<feature type="compositionally biased region" description="Basic and acidic residues" evidence="4">
    <location>
        <begin position="18"/>
        <end position="144"/>
    </location>
</feature>
<keyword evidence="1" id="KW-0597">Phosphoprotein</keyword>
<evidence type="ECO:0000256" key="3">
    <source>
        <dbReference type="ARBA" id="ARBA00048679"/>
    </source>
</evidence>
<feature type="compositionally biased region" description="Polar residues" evidence="4">
    <location>
        <begin position="1"/>
        <end position="11"/>
    </location>
</feature>
<sequence>MLPEPQQNISQIDDEEENLRAKLSESERKNSQLEKEHEQLQSKLSESERKNSQLEKEHEQLQSKLSESERKNSQLEKEHEQLQSKLSESERKNSQLEKEHEQLQSKLSESERKNSQLEKEHEQLQSKLSESERKNSQLENEKATHLSTIQSLQREKEQIQREIERIRGESDKRLIEMKQTTEGMRDQLDMSAGRIGASKCIVAFRRERYKVNGSTVTRVSSVGRAGCFTQSVSKGIHRLSIKNEPLDIMIGVLDAAEHQRFFTSGASTSPKGAMMHNMDGYLYTAEKKPGQNRVGLDSDPKKSRRRSADRSRRRSLGLQADLSLSLHHIMFFGF</sequence>
<feature type="compositionally biased region" description="Basic and acidic residues" evidence="4">
    <location>
        <begin position="296"/>
        <end position="310"/>
    </location>
</feature>
<name>A0ABQ9WXI9_9EUKA</name>
<dbReference type="Proteomes" id="UP001281761">
    <property type="component" value="Unassembled WGS sequence"/>
</dbReference>
<dbReference type="EMBL" id="JARBJD010000308">
    <property type="protein sequence ID" value="KAK2944228.1"/>
    <property type="molecule type" value="Genomic_DNA"/>
</dbReference>
<dbReference type="PANTHER" id="PTHR22988">
    <property type="entry name" value="MYOTONIC DYSTROPHY S/T KINASE-RELATED"/>
    <property type="match status" value="1"/>
</dbReference>
<reference evidence="5 6" key="1">
    <citation type="journal article" date="2022" name="bioRxiv">
        <title>Genomics of Preaxostyla Flagellates Illuminates Evolutionary Transitions and the Path Towards Mitochondrial Loss.</title>
        <authorList>
            <person name="Novak L.V.F."/>
            <person name="Treitli S.C."/>
            <person name="Pyrih J."/>
            <person name="Halakuc P."/>
            <person name="Pipaliya S.V."/>
            <person name="Vacek V."/>
            <person name="Brzon O."/>
            <person name="Soukal P."/>
            <person name="Eme L."/>
            <person name="Dacks J.B."/>
            <person name="Karnkowska A."/>
            <person name="Elias M."/>
            <person name="Hampl V."/>
        </authorList>
    </citation>
    <scope>NUCLEOTIDE SEQUENCE [LARGE SCALE GENOMIC DNA]</scope>
    <source>
        <strain evidence="5">NAU3</strain>
        <tissue evidence="5">Gut</tissue>
    </source>
</reference>